<feature type="coiled-coil region" evidence="9">
    <location>
        <begin position="779"/>
        <end position="827"/>
    </location>
</feature>
<dbReference type="InterPro" id="IPR038774">
    <property type="entry name" value="CEP162-like"/>
</dbReference>
<feature type="coiled-coil region" evidence="9">
    <location>
        <begin position="621"/>
        <end position="656"/>
    </location>
</feature>
<evidence type="ECO:0000256" key="10">
    <source>
        <dbReference type="SAM" id="MobiDB-lite"/>
    </source>
</evidence>
<feature type="region of interest" description="Disordered" evidence="10">
    <location>
        <begin position="1"/>
        <end position="41"/>
    </location>
</feature>
<accession>A0A673TNI7</accession>
<dbReference type="GO" id="GO:0060271">
    <property type="term" value="P:cilium assembly"/>
    <property type="evidence" value="ECO:0007669"/>
    <property type="project" value="TreeGrafter"/>
</dbReference>
<reference evidence="11 12" key="1">
    <citation type="submission" date="2019-05" db="EMBL/GenBank/DDBJ databases">
        <title>A Chromosome-scale Meerkat (S. suricatta) Genome Assembly.</title>
        <authorList>
            <person name="Dudchenko O."/>
            <person name="Lieberman Aiden E."/>
            <person name="Tung J."/>
            <person name="Barreiro L.B."/>
            <person name="Clutton-Brock T.H."/>
        </authorList>
    </citation>
    <scope>NUCLEOTIDE SEQUENCE [LARGE SCALE GENOMIC DNA]</scope>
</reference>
<keyword evidence="6" id="KW-0970">Cilium biogenesis/degradation</keyword>
<keyword evidence="5" id="KW-0493">Microtubule</keyword>
<dbReference type="PANTHER" id="PTHR34031">
    <property type="entry name" value="CENTROSOMAL PROTEIN OF 162 KDA"/>
    <property type="match status" value="1"/>
</dbReference>
<evidence type="ECO:0000256" key="1">
    <source>
        <dbReference type="ARBA" id="ARBA00004114"/>
    </source>
</evidence>
<evidence type="ECO:0000313" key="12">
    <source>
        <dbReference type="Proteomes" id="UP000472268"/>
    </source>
</evidence>
<keyword evidence="8" id="KW-0206">Cytoskeleton</keyword>
<dbReference type="PANTHER" id="PTHR34031:SF1">
    <property type="entry name" value="CENTROSOMAL PROTEIN OF 162 KDA"/>
    <property type="match status" value="1"/>
</dbReference>
<feature type="compositionally biased region" description="Acidic residues" evidence="10">
    <location>
        <begin position="192"/>
        <end position="202"/>
    </location>
</feature>
<comment type="subcellular location">
    <subcellularLocation>
        <location evidence="1">Cytoplasm</location>
        <location evidence="1">Cytoskeleton</location>
        <location evidence="1">Microtubule organizing center</location>
        <location evidence="1">Centrosome</location>
        <location evidence="1">Centriole</location>
    </subcellularLocation>
</comment>
<evidence type="ECO:0000256" key="6">
    <source>
        <dbReference type="ARBA" id="ARBA00022794"/>
    </source>
</evidence>
<dbReference type="GO" id="GO:0005654">
    <property type="term" value="C:nucleoplasm"/>
    <property type="evidence" value="ECO:0007669"/>
    <property type="project" value="TreeGrafter"/>
</dbReference>
<dbReference type="Ensembl" id="ENSSSUT00005012599.1">
    <property type="protein sequence ID" value="ENSSSUP00005011010.1"/>
    <property type="gene ID" value="ENSSSUG00005006933.1"/>
</dbReference>
<dbReference type="GO" id="GO:0034451">
    <property type="term" value="C:centriolar satellite"/>
    <property type="evidence" value="ECO:0007669"/>
    <property type="project" value="TreeGrafter"/>
</dbReference>
<sequence length="1327" mass="152377">MAHCSKEELDEEFEQFMKELSDDSFENSNKTPPQPERKVKKDALPWWITEDDFEDGGLLGTNVSYLKAKKTSQPIMEIEEESPERIQFLQSSGTSVLSIDSLETNEIIVSELNHSVLGLGLDTLEEQEEKEQFFARLEEGLTSSIDYSRLNKELDSNDSTLFKALHSSQAKVELTKDKHEDESKHEELAENYSDDFEDEDIDAPLTTKEETNSKENPKSEKIHVPKQEEEKTGMLANVVLLDSLDSVAEVSLNEQDGATKPMSLPEMTDNEMTGTGVSYGQSNSDIEALHQAYCHVAHSLGDTDEQRIESNAQENIKSSVKDYPQENEESSKNISTTESDLPTVEELMKPIRIDSMGVSGFDLQPVSYNKLADSREAESLKKNPNISQEPQNLSQRFDKNEENAVLQKTTNKDRESSCPGVNSTEERIDKMYLDILRKKISVGPPLLPQDDKINKTFRSQLSSGEEGAVTGKLEPYKKARSAPPLLKRKAQSGLYASVRSSGYGKPSSPFKTFSTLEKKTSKDIMKSKALRSIPTANQARKKEILSGTKVIKPAALGKPAPKTESCLAVCTKSEDSAETDHSVQFQNDSSGYCDGNKETELIMCKRVQEAEEKWRGAQALIEQIKVTFSEKERELENKMEELRRQQEKELFKLNQDNYILQSKLSSFEETNKKQRWLHFGETADPVTDEKLKQIQKEIQEQETLLQGYQQENERLYNQVKDLQEQNKKNEERMFKENQSLFSELASLKEKMHKSRFLSEVVEDSEPTQTQNFTDLLTELRMVQKEKNNLLEDIKRLKQDKQALEVDLEKMKKERDQAKDQIAYATGEKLYEIKVLEETHKQEISRLQKRLQWYAENQELLDKDAVRLKEANEEIEKLKLEVEKLKAESGNPSIQQKIRLKEKAADAKKIQDLERQIQYEQRLEEQEQLLACKLKEAAQNHPDSSSRVEALEKELDDVKEANQITVRNLEAEIDILKHQNAELQLKKSDKDDKDFQSIEFQVEQAHAKAKLVRLNEELAAKRREIQDLSKTVERLQKERRMMLSNQNTKGREEVTAKRGKKGGLHSGKESAHSFPGILDGKLYQPHPFTDSHASEVLQENCRLKNELERLIAESSELKMKSEAAVTQYENSMKRVKEDTAAHIASLKASHQREVEKLLCQNAVENSASRVAELNRKIATQEVLIKHFQNQVNELQGKQESLVASQVREEILQKEMTKLLEELREARENHTPEMKHFMALEKKIKQMEMKHAQREQELQQIIQQTHQVVETEQSKEVEKWKRLAQLKNRELDKFRTELDSILDVLRELHRQGVVVPVALADGVRAQEYY</sequence>
<feature type="compositionally biased region" description="Polar residues" evidence="10">
    <location>
        <begin position="382"/>
        <end position="395"/>
    </location>
</feature>
<evidence type="ECO:0000256" key="7">
    <source>
        <dbReference type="ARBA" id="ARBA00023054"/>
    </source>
</evidence>
<dbReference type="GO" id="GO:0005879">
    <property type="term" value="C:axonemal microtubule"/>
    <property type="evidence" value="ECO:0007669"/>
    <property type="project" value="TreeGrafter"/>
</dbReference>
<feature type="compositionally biased region" description="Basic and acidic residues" evidence="10">
    <location>
        <begin position="207"/>
        <end position="230"/>
    </location>
</feature>
<proteinExistence type="inferred from homology"/>
<dbReference type="GO" id="GO:0005814">
    <property type="term" value="C:centriole"/>
    <property type="evidence" value="ECO:0007669"/>
    <property type="project" value="UniProtKB-SubCell"/>
</dbReference>
<protein>
    <recommendedName>
        <fullName evidence="3">Centrosomal protein of 162 kDa</fullName>
    </recommendedName>
</protein>
<reference evidence="11" key="2">
    <citation type="submission" date="2025-08" db="UniProtKB">
        <authorList>
            <consortium name="Ensembl"/>
        </authorList>
    </citation>
    <scope>IDENTIFICATION</scope>
</reference>
<feature type="coiled-coil region" evidence="9">
    <location>
        <begin position="919"/>
        <end position="1044"/>
    </location>
</feature>
<evidence type="ECO:0000256" key="4">
    <source>
        <dbReference type="ARBA" id="ARBA00022490"/>
    </source>
</evidence>
<evidence type="ECO:0000256" key="8">
    <source>
        <dbReference type="ARBA" id="ARBA00023212"/>
    </source>
</evidence>
<keyword evidence="4" id="KW-0963">Cytoplasm</keyword>
<feature type="coiled-coil region" evidence="9">
    <location>
        <begin position="1169"/>
        <end position="1309"/>
    </location>
</feature>
<feature type="coiled-coil region" evidence="9">
    <location>
        <begin position="691"/>
        <end position="739"/>
    </location>
</feature>
<keyword evidence="7 9" id="KW-0175">Coiled coil</keyword>
<evidence type="ECO:0000256" key="3">
    <source>
        <dbReference type="ARBA" id="ARBA00021406"/>
    </source>
</evidence>
<feature type="region of interest" description="Disordered" evidence="10">
    <location>
        <begin position="458"/>
        <end position="487"/>
    </location>
</feature>
<evidence type="ECO:0000256" key="5">
    <source>
        <dbReference type="ARBA" id="ARBA00022701"/>
    </source>
</evidence>
<feature type="coiled-coil region" evidence="9">
    <location>
        <begin position="860"/>
        <end position="887"/>
    </location>
</feature>
<evidence type="ECO:0000313" key="11">
    <source>
        <dbReference type="Ensembl" id="ENSSSUP00005011010.1"/>
    </source>
</evidence>
<feature type="region of interest" description="Disordered" evidence="10">
    <location>
        <begin position="374"/>
        <end position="399"/>
    </location>
</feature>
<organism evidence="11 12">
    <name type="scientific">Suricata suricatta</name>
    <name type="common">Meerkat</name>
    <dbReference type="NCBI Taxonomy" id="37032"/>
    <lineage>
        <taxon>Eukaryota</taxon>
        <taxon>Metazoa</taxon>
        <taxon>Chordata</taxon>
        <taxon>Craniata</taxon>
        <taxon>Vertebrata</taxon>
        <taxon>Euteleostomi</taxon>
        <taxon>Mammalia</taxon>
        <taxon>Eutheria</taxon>
        <taxon>Laurasiatheria</taxon>
        <taxon>Carnivora</taxon>
        <taxon>Feliformia</taxon>
        <taxon>Herpestidae</taxon>
        <taxon>Suricata</taxon>
    </lineage>
</organism>
<reference evidence="11" key="3">
    <citation type="submission" date="2025-09" db="UniProtKB">
        <authorList>
            <consortium name="Ensembl"/>
        </authorList>
    </citation>
    <scope>IDENTIFICATION</scope>
</reference>
<comment type="similarity">
    <text evidence="2">Belongs to the CEP162 family.</text>
</comment>
<feature type="region of interest" description="Disordered" evidence="10">
    <location>
        <begin position="171"/>
        <end position="230"/>
    </location>
</feature>
<dbReference type="Proteomes" id="UP000472268">
    <property type="component" value="Chromosome 7"/>
</dbReference>
<evidence type="ECO:0000256" key="9">
    <source>
        <dbReference type="SAM" id="Coils"/>
    </source>
</evidence>
<gene>
    <name evidence="11" type="primary">CEP162</name>
</gene>
<keyword evidence="12" id="KW-1185">Reference proteome</keyword>
<name>A0A673TNI7_SURSU</name>
<feature type="region of interest" description="Disordered" evidence="10">
    <location>
        <begin position="314"/>
        <end position="339"/>
    </location>
</feature>
<evidence type="ECO:0000256" key="2">
    <source>
        <dbReference type="ARBA" id="ARBA00009485"/>
    </source>
</evidence>
<feature type="compositionally biased region" description="Basic and acidic residues" evidence="10">
    <location>
        <begin position="173"/>
        <end position="188"/>
    </location>
</feature>
<feature type="region of interest" description="Disordered" evidence="10">
    <location>
        <begin position="1044"/>
        <end position="1070"/>
    </location>
</feature>